<dbReference type="PIRSF" id="PIRSF009320">
    <property type="entry name" value="Nuc_binding_HP_1000"/>
    <property type="match status" value="1"/>
</dbReference>
<reference evidence="2" key="1">
    <citation type="submission" date="2013-07" db="EMBL/GenBank/DDBJ databases">
        <authorList>
            <person name="McIlroy S."/>
        </authorList>
    </citation>
    <scope>NUCLEOTIDE SEQUENCE [LARGE SCALE GENOMIC DNA]</scope>
    <source>
        <strain evidence="2">Run_A_D11</strain>
    </source>
</reference>
<dbReference type="InterPro" id="IPR048089">
    <property type="entry name" value="McdA"/>
</dbReference>
<dbReference type="EMBL" id="CBTJ020000112">
    <property type="protein sequence ID" value="CDI04549.1"/>
    <property type="molecule type" value="Genomic_DNA"/>
</dbReference>
<evidence type="ECO:0000313" key="3">
    <source>
        <dbReference type="Proteomes" id="UP000035760"/>
    </source>
</evidence>
<dbReference type="Gene3D" id="3.40.50.300">
    <property type="entry name" value="P-loop containing nucleotide triphosphate hydrolases"/>
    <property type="match status" value="1"/>
</dbReference>
<dbReference type="InterPro" id="IPR050678">
    <property type="entry name" value="DNA_Partitioning_ATPase"/>
</dbReference>
<dbReference type="InterPro" id="IPR027417">
    <property type="entry name" value="P-loop_NTPase"/>
</dbReference>
<feature type="domain" description="CobQ/CobB/MinD/ParA nucleotide binding" evidence="1">
    <location>
        <begin position="5"/>
        <end position="127"/>
    </location>
</feature>
<name>W6MBW7_9GAMM</name>
<dbReference type="CDD" id="cd02042">
    <property type="entry name" value="ParAB_family"/>
    <property type="match status" value="1"/>
</dbReference>
<evidence type="ECO:0000313" key="2">
    <source>
        <dbReference type="EMBL" id="CDI04549.1"/>
    </source>
</evidence>
<dbReference type="NCBIfam" id="NF041546">
    <property type="entry name" value="ParA_partition"/>
    <property type="match status" value="1"/>
</dbReference>
<dbReference type="STRING" id="1400863.BN873_990020"/>
<dbReference type="PANTHER" id="PTHR13696:SF96">
    <property type="entry name" value="COBQ_COBB_MIND_PARA NUCLEOTIDE BINDING DOMAIN-CONTAINING PROTEIN"/>
    <property type="match status" value="1"/>
</dbReference>
<evidence type="ECO:0000259" key="1">
    <source>
        <dbReference type="Pfam" id="PF01656"/>
    </source>
</evidence>
<organism evidence="2 3">
    <name type="scientific">Candidatus Competibacter denitrificans Run_A_D11</name>
    <dbReference type="NCBI Taxonomy" id="1400863"/>
    <lineage>
        <taxon>Bacteria</taxon>
        <taxon>Pseudomonadati</taxon>
        <taxon>Pseudomonadota</taxon>
        <taxon>Gammaproteobacteria</taxon>
        <taxon>Candidatus Competibacteraceae</taxon>
        <taxon>Candidatus Competibacter</taxon>
    </lineage>
</organism>
<dbReference type="InterPro" id="IPR002586">
    <property type="entry name" value="CobQ/CobB/MinD/ParA_Nub-bd_dom"/>
</dbReference>
<protein>
    <submittedName>
        <fullName evidence="2">Cobyrinic acid a,c-diamide synthase</fullName>
    </submittedName>
</protein>
<proteinExistence type="predicted"/>
<dbReference type="Pfam" id="PF01656">
    <property type="entry name" value="CbiA"/>
    <property type="match status" value="1"/>
</dbReference>
<dbReference type="Proteomes" id="UP000035760">
    <property type="component" value="Unassembled WGS sequence"/>
</dbReference>
<keyword evidence="3" id="KW-1185">Reference proteome</keyword>
<dbReference type="RefSeq" id="WP_048676851.1">
    <property type="nucleotide sequence ID" value="NZ_CBTJ020000112.1"/>
</dbReference>
<sequence>MTQVIAVANQKGGVGKTTVAVNLARALQLMGQQVLIVDSDPQGSARDWYQASQNQNSDMPVVVGVDRPVLETSIKKLRGSFDTILIDGAAKLQDMTVSAIKAADFVLIPVQPSALDIWAAEDLVELIKARQSVTEGRPKAAFLVNRQIVGTRLASDANGALEALNLPILAARTTQRVAYAECMSTGSTVLDLETNGQAASEIKAIVHELHTLLGTPLKG</sequence>
<gene>
    <name evidence="2" type="ORF">BN873_990020</name>
</gene>
<dbReference type="AlphaFoldDB" id="W6MBW7"/>
<dbReference type="SUPFAM" id="SSF52540">
    <property type="entry name" value="P-loop containing nucleoside triphosphate hydrolases"/>
    <property type="match status" value="1"/>
</dbReference>
<dbReference type="PANTHER" id="PTHR13696">
    <property type="entry name" value="P-LOOP CONTAINING NUCLEOSIDE TRIPHOSPHATE HYDROLASE"/>
    <property type="match status" value="1"/>
</dbReference>
<reference evidence="2" key="2">
    <citation type="submission" date="2014-03" db="EMBL/GenBank/DDBJ databases">
        <title>Candidatus Competibacter-lineage genomes retrieved from metagenomes reveal functional metabolic diversity.</title>
        <authorList>
            <person name="McIlroy S.J."/>
            <person name="Albertsen M."/>
            <person name="Andresen E.K."/>
            <person name="Saunders A.M."/>
            <person name="Kristiansen R."/>
            <person name="Stokholm-Bjerregaard M."/>
            <person name="Nielsen K.L."/>
            <person name="Nielsen P.H."/>
        </authorList>
    </citation>
    <scope>NUCLEOTIDE SEQUENCE</scope>
    <source>
        <strain evidence="2">Run_A_D11</strain>
    </source>
</reference>
<dbReference type="OrthoDB" id="69313at2"/>
<accession>W6MBW7</accession>
<comment type="caution">
    <text evidence="2">The sequence shown here is derived from an EMBL/GenBank/DDBJ whole genome shotgun (WGS) entry which is preliminary data.</text>
</comment>